<sequence>MNIFDLISWRKANTTSLYHYWQKQNSDLLLWRTGILPAGLLTFYGLMEPLDHRWHVLGMM</sequence>
<dbReference type="GO" id="GO:0000139">
    <property type="term" value="C:Golgi membrane"/>
    <property type="evidence" value="ECO:0007669"/>
    <property type="project" value="UniProtKB-SubCell"/>
</dbReference>
<reference evidence="5 6" key="1">
    <citation type="journal article" date="2018" name="Nat. Genet.">
        <title>Extensive intraspecific gene order and gene structural variations between Mo17 and other maize genomes.</title>
        <authorList>
            <person name="Sun S."/>
            <person name="Zhou Y."/>
            <person name="Chen J."/>
            <person name="Shi J."/>
            <person name="Zhao H."/>
            <person name="Zhao H."/>
            <person name="Song W."/>
            <person name="Zhang M."/>
            <person name="Cui Y."/>
            <person name="Dong X."/>
            <person name="Liu H."/>
            <person name="Ma X."/>
            <person name="Jiao Y."/>
            <person name="Wang B."/>
            <person name="Wei X."/>
            <person name="Stein J.C."/>
            <person name="Glaubitz J.C."/>
            <person name="Lu F."/>
            <person name="Yu G."/>
            <person name="Liang C."/>
            <person name="Fengler K."/>
            <person name="Li B."/>
            <person name="Rafalski A."/>
            <person name="Schnable P.S."/>
            <person name="Ware D.H."/>
            <person name="Buckler E.S."/>
            <person name="Lai J."/>
        </authorList>
    </citation>
    <scope>NUCLEOTIDE SEQUENCE [LARGE SCALE GENOMIC DNA]</scope>
    <source>
        <strain evidence="6">cv. Missouri 17</strain>
        <tissue evidence="5">Seedling</tissue>
    </source>
</reference>
<organism evidence="5 6">
    <name type="scientific">Zea mays</name>
    <name type="common">Maize</name>
    <dbReference type="NCBI Taxonomy" id="4577"/>
    <lineage>
        <taxon>Eukaryota</taxon>
        <taxon>Viridiplantae</taxon>
        <taxon>Streptophyta</taxon>
        <taxon>Embryophyta</taxon>
        <taxon>Tracheophyta</taxon>
        <taxon>Spermatophyta</taxon>
        <taxon>Magnoliopsida</taxon>
        <taxon>Liliopsida</taxon>
        <taxon>Poales</taxon>
        <taxon>Poaceae</taxon>
        <taxon>PACMAD clade</taxon>
        <taxon>Panicoideae</taxon>
        <taxon>Andropogonodae</taxon>
        <taxon>Andropogoneae</taxon>
        <taxon>Tripsacinae</taxon>
        <taxon>Zea</taxon>
    </lineage>
</organism>
<keyword evidence="4" id="KW-0472">Membrane</keyword>
<dbReference type="GO" id="GO:0047262">
    <property type="term" value="F:polygalacturonate 4-alpha-galacturonosyltransferase activity"/>
    <property type="evidence" value="ECO:0007669"/>
    <property type="project" value="InterPro"/>
</dbReference>
<keyword evidence="4" id="KW-0333">Golgi apparatus</keyword>
<dbReference type="Pfam" id="PF01501">
    <property type="entry name" value="Glyco_transf_8"/>
    <property type="match status" value="1"/>
</dbReference>
<evidence type="ECO:0000256" key="4">
    <source>
        <dbReference type="RuleBase" id="RU362027"/>
    </source>
</evidence>
<accession>A0A3L6ENG7</accession>
<evidence type="ECO:0000256" key="3">
    <source>
        <dbReference type="ARBA" id="ARBA00022676"/>
    </source>
</evidence>
<comment type="similarity">
    <text evidence="2 4">Belongs to the glycosyltransferase 8 family.</text>
</comment>
<name>A0A3L6ENG7_MAIZE</name>
<dbReference type="EC" id="2.4.1.-" evidence="4"/>
<dbReference type="Proteomes" id="UP000251960">
    <property type="component" value="Chromosome 5"/>
</dbReference>
<dbReference type="UniPathway" id="UPA00845"/>
<evidence type="ECO:0000313" key="5">
    <source>
        <dbReference type="EMBL" id="PWZ22654.1"/>
    </source>
</evidence>
<dbReference type="EMBL" id="NCVQ01000006">
    <property type="protein sequence ID" value="PWZ22654.1"/>
    <property type="molecule type" value="Genomic_DNA"/>
</dbReference>
<comment type="caution">
    <text evidence="5">The sequence shown here is derived from an EMBL/GenBank/DDBJ whole genome shotgun (WGS) entry which is preliminary data.</text>
</comment>
<evidence type="ECO:0000256" key="2">
    <source>
        <dbReference type="ARBA" id="ARBA00006351"/>
    </source>
</evidence>
<keyword evidence="4" id="KW-1133">Transmembrane helix</keyword>
<evidence type="ECO:0000313" key="6">
    <source>
        <dbReference type="Proteomes" id="UP000251960"/>
    </source>
</evidence>
<dbReference type="SUPFAM" id="SSF53448">
    <property type="entry name" value="Nucleotide-diphospho-sugar transferases"/>
    <property type="match status" value="1"/>
</dbReference>
<dbReference type="AlphaFoldDB" id="A0A3L6ENG7"/>
<dbReference type="PANTHER" id="PTHR32116">
    <property type="entry name" value="GALACTURONOSYLTRANSFERASE 4-RELATED"/>
    <property type="match status" value="1"/>
</dbReference>
<comment type="pathway">
    <text evidence="1 4">Glycan metabolism; pectin biosynthesis.</text>
</comment>
<dbReference type="InterPro" id="IPR029044">
    <property type="entry name" value="Nucleotide-diphossugar_trans"/>
</dbReference>
<feature type="transmembrane region" description="Helical" evidence="4">
    <location>
        <begin position="29"/>
        <end position="47"/>
    </location>
</feature>
<gene>
    <name evidence="5" type="primary">GAUT11_4</name>
    <name evidence="5" type="ORF">Zm00014a_034555</name>
</gene>
<keyword evidence="4" id="KW-0812">Transmembrane</keyword>
<dbReference type="GO" id="GO:0045489">
    <property type="term" value="P:pectin biosynthetic process"/>
    <property type="evidence" value="ECO:0007669"/>
    <property type="project" value="UniProtKB-UniPathway"/>
</dbReference>
<keyword evidence="4" id="KW-0961">Cell wall biogenesis/degradation</keyword>
<protein>
    <recommendedName>
        <fullName evidence="4">Hexosyltransferase</fullName>
        <ecNumber evidence="4">2.4.1.-</ecNumber>
    </recommendedName>
</protein>
<dbReference type="InterPro" id="IPR002495">
    <property type="entry name" value="Glyco_trans_8"/>
</dbReference>
<keyword evidence="5" id="KW-0808">Transferase</keyword>
<keyword evidence="3 4" id="KW-0328">Glycosyltransferase</keyword>
<dbReference type="GO" id="GO:0071555">
    <property type="term" value="P:cell wall organization"/>
    <property type="evidence" value="ECO:0007669"/>
    <property type="project" value="UniProtKB-KW"/>
</dbReference>
<evidence type="ECO:0000256" key="1">
    <source>
        <dbReference type="ARBA" id="ARBA00004877"/>
    </source>
</evidence>
<dbReference type="InterPro" id="IPR029993">
    <property type="entry name" value="GAUT"/>
</dbReference>
<proteinExistence type="inferred from homology"/>
<dbReference type="PANTHER" id="PTHR32116:SF20">
    <property type="entry name" value="HEXOSYLTRANSFERASE GAUT11"/>
    <property type="match status" value="1"/>
</dbReference>
<comment type="subcellular location">
    <subcellularLocation>
        <location evidence="4">Golgi apparatus membrane</location>
        <topology evidence="4">Single-pass type II membrane protein</topology>
    </subcellularLocation>
</comment>